<gene>
    <name evidence="1" type="ORF">KI387_038656</name>
</gene>
<protein>
    <submittedName>
        <fullName evidence="1">Uncharacterized protein</fullName>
    </submittedName>
</protein>
<name>A0AA38CEH0_TAXCH</name>
<dbReference type="AlphaFoldDB" id="A0AA38CEH0"/>
<feature type="non-terminal residue" evidence="1">
    <location>
        <position position="1"/>
    </location>
</feature>
<dbReference type="Proteomes" id="UP000824469">
    <property type="component" value="Unassembled WGS sequence"/>
</dbReference>
<organism evidence="1 2">
    <name type="scientific">Taxus chinensis</name>
    <name type="common">Chinese yew</name>
    <name type="synonym">Taxus wallichiana var. chinensis</name>
    <dbReference type="NCBI Taxonomy" id="29808"/>
    <lineage>
        <taxon>Eukaryota</taxon>
        <taxon>Viridiplantae</taxon>
        <taxon>Streptophyta</taxon>
        <taxon>Embryophyta</taxon>
        <taxon>Tracheophyta</taxon>
        <taxon>Spermatophyta</taxon>
        <taxon>Pinopsida</taxon>
        <taxon>Pinidae</taxon>
        <taxon>Conifers II</taxon>
        <taxon>Cupressales</taxon>
        <taxon>Taxaceae</taxon>
        <taxon>Taxus</taxon>
    </lineage>
</organism>
<comment type="caution">
    <text evidence="1">The sequence shown here is derived from an EMBL/GenBank/DDBJ whole genome shotgun (WGS) entry which is preliminary data.</text>
</comment>
<keyword evidence="2" id="KW-1185">Reference proteome</keyword>
<accession>A0AA38CEH0</accession>
<feature type="non-terminal residue" evidence="1">
    <location>
        <position position="51"/>
    </location>
</feature>
<dbReference type="EMBL" id="JAHRHJ020000011">
    <property type="protein sequence ID" value="KAH9295068.1"/>
    <property type="molecule type" value="Genomic_DNA"/>
</dbReference>
<evidence type="ECO:0000313" key="1">
    <source>
        <dbReference type="EMBL" id="KAH9295068.1"/>
    </source>
</evidence>
<reference evidence="1 2" key="1">
    <citation type="journal article" date="2021" name="Nat. Plants">
        <title>The Taxus genome provides insights into paclitaxel biosynthesis.</title>
        <authorList>
            <person name="Xiong X."/>
            <person name="Gou J."/>
            <person name="Liao Q."/>
            <person name="Li Y."/>
            <person name="Zhou Q."/>
            <person name="Bi G."/>
            <person name="Li C."/>
            <person name="Du R."/>
            <person name="Wang X."/>
            <person name="Sun T."/>
            <person name="Guo L."/>
            <person name="Liang H."/>
            <person name="Lu P."/>
            <person name="Wu Y."/>
            <person name="Zhang Z."/>
            <person name="Ro D.K."/>
            <person name="Shang Y."/>
            <person name="Huang S."/>
            <person name="Yan J."/>
        </authorList>
    </citation>
    <scope>NUCLEOTIDE SEQUENCE [LARGE SCALE GENOMIC DNA]</scope>
    <source>
        <strain evidence="1">Ta-2019</strain>
    </source>
</reference>
<evidence type="ECO:0000313" key="2">
    <source>
        <dbReference type="Proteomes" id="UP000824469"/>
    </source>
</evidence>
<sequence>WDQAQAQAGPGDDRVAWQSQIRETVAQGAQILSLLHQSQSQVWMVVAQRDH</sequence>
<proteinExistence type="predicted"/>